<dbReference type="Pfam" id="PF06271">
    <property type="entry name" value="RDD"/>
    <property type="match status" value="1"/>
</dbReference>
<evidence type="ECO:0000313" key="8">
    <source>
        <dbReference type="EMBL" id="CUU83488.1"/>
    </source>
</evidence>
<keyword evidence="2" id="KW-1003">Cell membrane</keyword>
<dbReference type="AlphaFoldDB" id="A0A9W5ATD9"/>
<dbReference type="PANTHER" id="PTHR36115">
    <property type="entry name" value="PROLINE-RICH ANTIGEN HOMOLOG-RELATED"/>
    <property type="match status" value="1"/>
</dbReference>
<evidence type="ECO:0000259" key="7">
    <source>
        <dbReference type="Pfam" id="PF06271"/>
    </source>
</evidence>
<evidence type="ECO:0000313" key="9">
    <source>
        <dbReference type="Proteomes" id="UP000052245"/>
    </source>
</evidence>
<evidence type="ECO:0000256" key="1">
    <source>
        <dbReference type="ARBA" id="ARBA00004651"/>
    </source>
</evidence>
<sequence>MKNMQKQKAVPALIISRVKAFIVDMFLIAVPLLYVTTYFILDGKNDFQHNQLAIFGVWVVFGTIQSLFFTFNAQSPGYRSQNIYIINLSGKKAGFIIYMLRYFFFITTFIFGGSLFCFFRKDKRNLHDILSGTIPVSKKDAQAV</sequence>
<keyword evidence="5 6" id="KW-0472">Membrane</keyword>
<feature type="transmembrane region" description="Helical" evidence="6">
    <location>
        <begin position="53"/>
        <end position="75"/>
    </location>
</feature>
<proteinExistence type="predicted"/>
<accession>A0A9W5ATD9</accession>
<feature type="transmembrane region" description="Helical" evidence="6">
    <location>
        <begin position="95"/>
        <end position="119"/>
    </location>
</feature>
<keyword evidence="3 6" id="KW-0812">Transmembrane</keyword>
<comment type="subcellular location">
    <subcellularLocation>
        <location evidence="1">Cell membrane</location>
        <topology evidence="1">Multi-pass membrane protein</topology>
    </subcellularLocation>
</comment>
<comment type="caution">
    <text evidence="8">The sequence shown here is derived from an EMBL/GenBank/DDBJ whole genome shotgun (WGS) entry which is preliminary data.</text>
</comment>
<dbReference type="Proteomes" id="UP000052245">
    <property type="component" value="Unassembled WGS sequence"/>
</dbReference>
<name>A0A9W5ATD9_CAMHY</name>
<dbReference type="InterPro" id="IPR010432">
    <property type="entry name" value="RDD"/>
</dbReference>
<dbReference type="GO" id="GO:0005886">
    <property type="term" value="C:plasma membrane"/>
    <property type="evidence" value="ECO:0007669"/>
    <property type="project" value="UniProtKB-SubCell"/>
</dbReference>
<reference evidence="8 9" key="1">
    <citation type="submission" date="2015-11" db="EMBL/GenBank/DDBJ databases">
        <authorList>
            <consortium name="Pathogen Informatics"/>
        </authorList>
    </citation>
    <scope>NUCLEOTIDE SEQUENCE [LARGE SCALE GENOMIC DNA]</scope>
    <source>
        <strain evidence="8 9">007A-0283</strain>
    </source>
</reference>
<gene>
    <name evidence="8" type="ORF">ERS739223_01036</name>
</gene>
<evidence type="ECO:0000256" key="4">
    <source>
        <dbReference type="ARBA" id="ARBA00022989"/>
    </source>
</evidence>
<dbReference type="EMBL" id="FAVC01000002">
    <property type="protein sequence ID" value="CUU83488.1"/>
    <property type="molecule type" value="Genomic_DNA"/>
</dbReference>
<evidence type="ECO:0000256" key="2">
    <source>
        <dbReference type="ARBA" id="ARBA00022475"/>
    </source>
</evidence>
<feature type="transmembrane region" description="Helical" evidence="6">
    <location>
        <begin position="20"/>
        <end position="41"/>
    </location>
</feature>
<dbReference type="InterPro" id="IPR051791">
    <property type="entry name" value="Pra-immunoreactive"/>
</dbReference>
<evidence type="ECO:0000256" key="3">
    <source>
        <dbReference type="ARBA" id="ARBA00022692"/>
    </source>
</evidence>
<protein>
    <submittedName>
        <fullName evidence="8">RDD protein</fullName>
    </submittedName>
</protein>
<keyword evidence="4 6" id="KW-1133">Transmembrane helix</keyword>
<organism evidence="8 9">
    <name type="scientific">Campylobacter hyointestinalis subsp. hyointestinalis</name>
    <dbReference type="NCBI Taxonomy" id="91352"/>
    <lineage>
        <taxon>Bacteria</taxon>
        <taxon>Pseudomonadati</taxon>
        <taxon>Campylobacterota</taxon>
        <taxon>Epsilonproteobacteria</taxon>
        <taxon>Campylobacterales</taxon>
        <taxon>Campylobacteraceae</taxon>
        <taxon>Campylobacter</taxon>
    </lineage>
</organism>
<evidence type="ECO:0000256" key="6">
    <source>
        <dbReference type="SAM" id="Phobius"/>
    </source>
</evidence>
<feature type="domain" description="RDD" evidence="7">
    <location>
        <begin position="12"/>
        <end position="132"/>
    </location>
</feature>
<evidence type="ECO:0000256" key="5">
    <source>
        <dbReference type="ARBA" id="ARBA00023136"/>
    </source>
</evidence>